<reference evidence="2 3" key="1">
    <citation type="submission" date="2020-03" db="EMBL/GenBank/DDBJ databases">
        <title>Weissella sp. nov., isolated from Cybister lewisianus.</title>
        <authorList>
            <person name="Hyun D.-W."/>
            <person name="Bae J.-W."/>
        </authorList>
    </citation>
    <scope>NUCLEOTIDE SEQUENCE [LARGE SCALE GENOMIC DNA]</scope>
    <source>
        <strain evidence="2 3">HDW19</strain>
    </source>
</reference>
<dbReference type="AlphaFoldDB" id="A0A6G8B1S2"/>
<dbReference type="KEGG" id="wco:G7084_07570"/>
<protein>
    <submittedName>
        <fullName evidence="2">Uncharacterized protein</fullName>
    </submittedName>
</protein>
<feature type="transmembrane region" description="Helical" evidence="1">
    <location>
        <begin position="21"/>
        <end position="41"/>
    </location>
</feature>
<keyword evidence="1" id="KW-0812">Transmembrane</keyword>
<gene>
    <name evidence="2" type="ORF">G7084_07570</name>
</gene>
<evidence type="ECO:0000313" key="3">
    <source>
        <dbReference type="Proteomes" id="UP000500741"/>
    </source>
</evidence>
<name>A0A6G8B1S2_9LACO</name>
<dbReference type="Proteomes" id="UP000500741">
    <property type="component" value="Chromosome"/>
</dbReference>
<evidence type="ECO:0000313" key="2">
    <source>
        <dbReference type="EMBL" id="QIL51159.1"/>
    </source>
</evidence>
<accession>A0A6G8B1S2</accession>
<organism evidence="2 3">
    <name type="scientific">Weissella coleopterorum</name>
    <dbReference type="NCBI Taxonomy" id="2714949"/>
    <lineage>
        <taxon>Bacteria</taxon>
        <taxon>Bacillati</taxon>
        <taxon>Bacillota</taxon>
        <taxon>Bacilli</taxon>
        <taxon>Lactobacillales</taxon>
        <taxon>Lactobacillaceae</taxon>
        <taxon>Weissella</taxon>
    </lineage>
</organism>
<dbReference type="EMBL" id="CP049888">
    <property type="protein sequence ID" value="QIL51159.1"/>
    <property type="molecule type" value="Genomic_DNA"/>
</dbReference>
<evidence type="ECO:0000256" key="1">
    <source>
        <dbReference type="SAM" id="Phobius"/>
    </source>
</evidence>
<keyword evidence="1" id="KW-0472">Membrane</keyword>
<sequence>MLQHQNKSWWQQMIEHIISMILMVIMVLCAALALTILIVLIEEMIVFIAKGRLINTYTNVYGNALGVIGWHFLIIFFIVAYWSLLDVFHPRVPQGQYDVAQYLKEPNNQQIKK</sequence>
<dbReference type="RefSeq" id="WP_166011474.1">
    <property type="nucleotide sequence ID" value="NZ_CP049888.1"/>
</dbReference>
<feature type="transmembrane region" description="Helical" evidence="1">
    <location>
        <begin position="61"/>
        <end position="84"/>
    </location>
</feature>
<proteinExistence type="predicted"/>
<keyword evidence="3" id="KW-1185">Reference proteome</keyword>
<keyword evidence="1" id="KW-1133">Transmembrane helix</keyword>